<keyword evidence="9" id="KW-1133">Transmembrane helix</keyword>
<organism evidence="20 21">
    <name type="scientific">Chitinophaga costaii</name>
    <dbReference type="NCBI Taxonomy" id="1335309"/>
    <lineage>
        <taxon>Bacteria</taxon>
        <taxon>Pseudomonadati</taxon>
        <taxon>Bacteroidota</taxon>
        <taxon>Chitinophagia</taxon>
        <taxon>Chitinophagales</taxon>
        <taxon>Chitinophagaceae</taxon>
        <taxon>Chitinophaga</taxon>
    </lineage>
</organism>
<dbReference type="SMART" id="SM00448">
    <property type="entry name" value="REC"/>
    <property type="match status" value="1"/>
</dbReference>
<dbReference type="Gene3D" id="3.30.450.20">
    <property type="entry name" value="PAS domain"/>
    <property type="match status" value="2"/>
</dbReference>
<dbReference type="InterPro" id="IPR013767">
    <property type="entry name" value="PAS_fold"/>
</dbReference>
<dbReference type="Pfam" id="PF02518">
    <property type="entry name" value="HATPase_c"/>
    <property type="match status" value="1"/>
</dbReference>
<feature type="domain" description="Response regulatory" evidence="16">
    <location>
        <begin position="590"/>
        <end position="708"/>
    </location>
</feature>
<dbReference type="STRING" id="1335309.GA0116948_107174"/>
<evidence type="ECO:0000256" key="12">
    <source>
        <dbReference type="PROSITE-ProRule" id="PRU00110"/>
    </source>
</evidence>
<dbReference type="Pfam" id="PF00072">
    <property type="entry name" value="Response_reg"/>
    <property type="match status" value="1"/>
</dbReference>
<dbReference type="GO" id="GO:0000155">
    <property type="term" value="F:phosphorelay sensor kinase activity"/>
    <property type="evidence" value="ECO:0007669"/>
    <property type="project" value="InterPro"/>
</dbReference>
<dbReference type="NCBIfam" id="TIGR00229">
    <property type="entry name" value="sensory_box"/>
    <property type="match status" value="1"/>
</dbReference>
<dbReference type="Gene3D" id="1.10.287.130">
    <property type="match status" value="1"/>
</dbReference>
<keyword evidence="8" id="KW-0067">ATP-binding</keyword>
<evidence type="ECO:0000259" key="19">
    <source>
        <dbReference type="PROSITE" id="PS50894"/>
    </source>
</evidence>
<dbReference type="GO" id="GO:0006355">
    <property type="term" value="P:regulation of DNA-templated transcription"/>
    <property type="evidence" value="ECO:0007669"/>
    <property type="project" value="InterPro"/>
</dbReference>
<dbReference type="SMART" id="SM00086">
    <property type="entry name" value="PAC"/>
    <property type="match status" value="2"/>
</dbReference>
<dbReference type="InterPro" id="IPR036097">
    <property type="entry name" value="HisK_dim/P_sf"/>
</dbReference>
<dbReference type="CDD" id="cd00082">
    <property type="entry name" value="HisKA"/>
    <property type="match status" value="1"/>
</dbReference>
<dbReference type="InterPro" id="IPR000700">
    <property type="entry name" value="PAS-assoc_C"/>
</dbReference>
<dbReference type="Gene3D" id="3.40.50.2300">
    <property type="match status" value="1"/>
</dbReference>
<dbReference type="InterPro" id="IPR001789">
    <property type="entry name" value="Sig_transdc_resp-reg_receiver"/>
</dbReference>
<feature type="domain" description="HPt" evidence="19">
    <location>
        <begin position="742"/>
        <end position="843"/>
    </location>
</feature>
<dbReference type="Proteomes" id="UP000242818">
    <property type="component" value="Unassembled WGS sequence"/>
</dbReference>
<dbReference type="InterPro" id="IPR005467">
    <property type="entry name" value="His_kinase_dom"/>
</dbReference>
<keyword evidence="6" id="KW-0812">Transmembrane</keyword>
<dbReference type="CDD" id="cd17546">
    <property type="entry name" value="REC_hyHK_CKI1_RcsC-like"/>
    <property type="match status" value="1"/>
</dbReference>
<dbReference type="EMBL" id="FMAR01000007">
    <property type="protein sequence ID" value="SCC40083.1"/>
    <property type="molecule type" value="Genomic_DNA"/>
</dbReference>
<evidence type="ECO:0000256" key="6">
    <source>
        <dbReference type="ARBA" id="ARBA00022692"/>
    </source>
</evidence>
<feature type="modified residue" description="4-aspartylphosphate" evidence="13">
    <location>
        <position position="639"/>
    </location>
</feature>
<keyword evidence="4" id="KW-1003">Cell membrane</keyword>
<evidence type="ECO:0000256" key="8">
    <source>
        <dbReference type="ARBA" id="ARBA00022840"/>
    </source>
</evidence>
<evidence type="ECO:0000259" key="16">
    <source>
        <dbReference type="PROSITE" id="PS50110"/>
    </source>
</evidence>
<dbReference type="Pfam" id="PF01627">
    <property type="entry name" value="Hpt"/>
    <property type="match status" value="1"/>
</dbReference>
<keyword evidence="10" id="KW-0902">Two-component regulatory system</keyword>
<proteinExistence type="predicted"/>
<evidence type="ECO:0000313" key="21">
    <source>
        <dbReference type="Proteomes" id="UP000242818"/>
    </source>
</evidence>
<evidence type="ECO:0000256" key="1">
    <source>
        <dbReference type="ARBA" id="ARBA00000085"/>
    </source>
</evidence>
<dbReference type="InterPro" id="IPR004358">
    <property type="entry name" value="Sig_transdc_His_kin-like_C"/>
</dbReference>
<keyword evidence="5 13" id="KW-0597">Phosphoprotein</keyword>
<feature type="domain" description="PAS" evidence="17">
    <location>
        <begin position="195"/>
        <end position="266"/>
    </location>
</feature>
<dbReference type="CDD" id="cd00130">
    <property type="entry name" value="PAS"/>
    <property type="match status" value="1"/>
</dbReference>
<dbReference type="Gene3D" id="3.30.565.10">
    <property type="entry name" value="Histidine kinase-like ATPase, C-terminal domain"/>
    <property type="match status" value="1"/>
</dbReference>
<evidence type="ECO:0000256" key="5">
    <source>
        <dbReference type="ARBA" id="ARBA00022553"/>
    </source>
</evidence>
<dbReference type="SUPFAM" id="SSF52172">
    <property type="entry name" value="CheY-like"/>
    <property type="match status" value="1"/>
</dbReference>
<evidence type="ECO:0000259" key="18">
    <source>
        <dbReference type="PROSITE" id="PS50113"/>
    </source>
</evidence>
<dbReference type="SMART" id="SM00387">
    <property type="entry name" value="HATPase_c"/>
    <property type="match status" value="1"/>
</dbReference>
<dbReference type="InterPro" id="IPR036641">
    <property type="entry name" value="HPT_dom_sf"/>
</dbReference>
<dbReference type="InterPro" id="IPR001610">
    <property type="entry name" value="PAC"/>
</dbReference>
<keyword evidence="21" id="KW-1185">Reference proteome</keyword>
<feature type="modified residue" description="Phosphohistidine" evidence="12">
    <location>
        <position position="781"/>
    </location>
</feature>
<dbReference type="SUPFAM" id="SSF47226">
    <property type="entry name" value="Histidine-containing phosphotransfer domain, HPT domain"/>
    <property type="match status" value="1"/>
</dbReference>
<evidence type="ECO:0000256" key="7">
    <source>
        <dbReference type="ARBA" id="ARBA00022741"/>
    </source>
</evidence>
<reference evidence="20 21" key="1">
    <citation type="submission" date="2016-08" db="EMBL/GenBank/DDBJ databases">
        <authorList>
            <person name="Seilhamer J.J."/>
        </authorList>
    </citation>
    <scope>NUCLEOTIDE SEQUENCE [LARGE SCALE GENOMIC DNA]</scope>
    <source>
        <strain evidence="20 21">A37T2</strain>
    </source>
</reference>
<accession>A0A1C4E8V9</accession>
<dbReference type="Gene3D" id="1.20.120.160">
    <property type="entry name" value="HPT domain"/>
    <property type="match status" value="1"/>
</dbReference>
<comment type="catalytic activity">
    <reaction evidence="1">
        <text>ATP + protein L-histidine = ADP + protein N-phospho-L-histidine.</text>
        <dbReference type="EC" id="2.7.13.3"/>
    </reaction>
</comment>
<evidence type="ECO:0000256" key="4">
    <source>
        <dbReference type="ARBA" id="ARBA00022475"/>
    </source>
</evidence>
<dbReference type="PROSITE" id="PS50109">
    <property type="entry name" value="HIS_KIN"/>
    <property type="match status" value="1"/>
</dbReference>
<feature type="domain" description="PAC" evidence="18">
    <location>
        <begin position="269"/>
        <end position="321"/>
    </location>
</feature>
<dbReference type="Pfam" id="PF00512">
    <property type="entry name" value="HisKA"/>
    <property type="match status" value="1"/>
</dbReference>
<dbReference type="PROSITE" id="PS50113">
    <property type="entry name" value="PAC"/>
    <property type="match status" value="1"/>
</dbReference>
<dbReference type="InterPro" id="IPR008207">
    <property type="entry name" value="Sig_transdc_His_kin_Hpt_dom"/>
</dbReference>
<evidence type="ECO:0000256" key="9">
    <source>
        <dbReference type="ARBA" id="ARBA00022989"/>
    </source>
</evidence>
<evidence type="ECO:0000256" key="14">
    <source>
        <dbReference type="SAM" id="Coils"/>
    </source>
</evidence>
<dbReference type="CDD" id="cd00088">
    <property type="entry name" value="HPT"/>
    <property type="match status" value="1"/>
</dbReference>
<dbReference type="PROSITE" id="PS50894">
    <property type="entry name" value="HPT"/>
    <property type="match status" value="1"/>
</dbReference>
<dbReference type="InterPro" id="IPR000014">
    <property type="entry name" value="PAS"/>
</dbReference>
<dbReference type="SUPFAM" id="SSF47384">
    <property type="entry name" value="Homodimeric domain of signal transducing histidine kinase"/>
    <property type="match status" value="1"/>
</dbReference>
<dbReference type="PRINTS" id="PR00344">
    <property type="entry name" value="BCTRLSENSOR"/>
</dbReference>
<feature type="coiled-coil region" evidence="14">
    <location>
        <begin position="312"/>
        <end position="339"/>
    </location>
</feature>
<dbReference type="InterPro" id="IPR003594">
    <property type="entry name" value="HATPase_dom"/>
</dbReference>
<dbReference type="SUPFAM" id="SSF55785">
    <property type="entry name" value="PYP-like sensor domain (PAS domain)"/>
    <property type="match status" value="1"/>
</dbReference>
<dbReference type="EC" id="2.7.13.3" evidence="3"/>
<dbReference type="PANTHER" id="PTHR45339">
    <property type="entry name" value="HYBRID SIGNAL TRANSDUCTION HISTIDINE KINASE J"/>
    <property type="match status" value="1"/>
</dbReference>
<keyword evidence="11" id="KW-0472">Membrane</keyword>
<dbReference type="AlphaFoldDB" id="A0A1C4E8V9"/>
<protein>
    <recommendedName>
        <fullName evidence="3">histidine kinase</fullName>
        <ecNumber evidence="3">2.7.13.3</ecNumber>
    </recommendedName>
</protein>
<evidence type="ECO:0000256" key="3">
    <source>
        <dbReference type="ARBA" id="ARBA00012438"/>
    </source>
</evidence>
<evidence type="ECO:0000313" key="20">
    <source>
        <dbReference type="EMBL" id="SCC40083.1"/>
    </source>
</evidence>
<dbReference type="SMART" id="SM00091">
    <property type="entry name" value="PAS"/>
    <property type="match status" value="2"/>
</dbReference>
<evidence type="ECO:0000256" key="2">
    <source>
        <dbReference type="ARBA" id="ARBA00004651"/>
    </source>
</evidence>
<dbReference type="InterPro" id="IPR035965">
    <property type="entry name" value="PAS-like_dom_sf"/>
</dbReference>
<dbReference type="GO" id="GO:0005886">
    <property type="term" value="C:plasma membrane"/>
    <property type="evidence" value="ECO:0007669"/>
    <property type="project" value="UniProtKB-SubCell"/>
</dbReference>
<keyword evidence="7" id="KW-0547">Nucleotide-binding</keyword>
<dbReference type="PANTHER" id="PTHR45339:SF1">
    <property type="entry name" value="HYBRID SIGNAL TRANSDUCTION HISTIDINE KINASE J"/>
    <property type="match status" value="1"/>
</dbReference>
<dbReference type="PROSITE" id="PS50112">
    <property type="entry name" value="PAS"/>
    <property type="match status" value="1"/>
</dbReference>
<gene>
    <name evidence="20" type="ORF">GA0116948_107174</name>
</gene>
<dbReference type="InterPro" id="IPR003661">
    <property type="entry name" value="HisK_dim/P_dom"/>
</dbReference>
<name>A0A1C4E8V9_9BACT</name>
<feature type="domain" description="Histidine kinase" evidence="15">
    <location>
        <begin position="339"/>
        <end position="560"/>
    </location>
</feature>
<evidence type="ECO:0000259" key="17">
    <source>
        <dbReference type="PROSITE" id="PS50112"/>
    </source>
</evidence>
<dbReference type="PROSITE" id="PS50110">
    <property type="entry name" value="RESPONSE_REGULATORY"/>
    <property type="match status" value="1"/>
</dbReference>
<dbReference type="SUPFAM" id="SSF55874">
    <property type="entry name" value="ATPase domain of HSP90 chaperone/DNA topoisomerase II/histidine kinase"/>
    <property type="match status" value="1"/>
</dbReference>
<evidence type="ECO:0000256" key="11">
    <source>
        <dbReference type="ARBA" id="ARBA00023136"/>
    </source>
</evidence>
<evidence type="ECO:0000256" key="10">
    <source>
        <dbReference type="ARBA" id="ARBA00023012"/>
    </source>
</evidence>
<keyword evidence="14" id="KW-0175">Coiled coil</keyword>
<sequence length="854" mass="97044">MPRSSYPLLLLRIDIWYTVAPAISLVMITRVSQHSFHRKRMNLLRKDGSRKNPMPGSIPILAVPPIFSLPISSYLSNTSAGIMVTDDQHQLIWLNEVVLKNTPPQDLANLLYLPFDAVVRHYCVQVAQPVAFAARMQDLVHHKKPYIGWEIAFRNGRYRELSYIPIFDAGVFVGSIWEVIDITKHHTVQQEIQRNEEKFQVVLDNLNAALCETDLNGNITKAYDGFCRMSGMEEEQLIGKNLIDLFVPEEKRPYARLLRQRRLDKNMPLLYEMEIETPHAGRRWVLASATSIRNQDQVATGSMSIYMDITPQKRLQRALEQSREAAEQARQAQREFLANISHEIRNPLTAIIGMSHLLENTPLTAEQREYVGILKLSSDFLLELVGNLLDLSKIEAGKQEVQQREFHLVALLKSLLDIFRLKMGKKPVVLTLEVDPSLRNWLIGDDLLLKQILLNLLTNAEKFTSEGEIAIKVRPEGVSENKLWLTFRVCDTGIGLDQEQWNAVFEDYRQAVRNTSERYGGTGLGLAIVKQLVELQGGRIFVEELPLYRTCFCFTLPYTDTGRSADQRRMAAQGDTYPAPIPAVRFEEAYVLVVEDNMMNRKYISGLLNRAGLRFQLATNGQDALHLLQHRQFDLILMDLRMPGVDGYELAARVRADEMLPNAATPIVAVTASAVEDTADQARLAGINDVLSKPYTPDQLIRILQKFLNEDETALMETPNTNGYQFQSALDTKFLDALYENNLGYASDLFEVFVKTIHEEMAKIKTLLEEKDWEGMGFQVHKLKPNFSMVGLTAIAANMQTLENYLKSNQLNKHLPEIPGLFAEVESALAANMPVVEEELKKMRAFEENGHQHP</sequence>
<dbReference type="InterPro" id="IPR036890">
    <property type="entry name" value="HATPase_C_sf"/>
</dbReference>
<comment type="subcellular location">
    <subcellularLocation>
        <location evidence="2">Cell membrane</location>
        <topology evidence="2">Multi-pass membrane protein</topology>
    </subcellularLocation>
</comment>
<dbReference type="Pfam" id="PF00989">
    <property type="entry name" value="PAS"/>
    <property type="match status" value="1"/>
</dbReference>
<dbReference type="InterPro" id="IPR011006">
    <property type="entry name" value="CheY-like_superfamily"/>
</dbReference>
<evidence type="ECO:0000256" key="13">
    <source>
        <dbReference type="PROSITE-ProRule" id="PRU00169"/>
    </source>
</evidence>
<dbReference type="SMART" id="SM00388">
    <property type="entry name" value="HisKA"/>
    <property type="match status" value="1"/>
</dbReference>
<dbReference type="GO" id="GO:0005524">
    <property type="term" value="F:ATP binding"/>
    <property type="evidence" value="ECO:0007669"/>
    <property type="project" value="UniProtKB-KW"/>
</dbReference>
<evidence type="ECO:0000259" key="15">
    <source>
        <dbReference type="PROSITE" id="PS50109"/>
    </source>
</evidence>